<keyword evidence="3 7" id="KW-1133">Transmembrane helix</keyword>
<feature type="domain" description="Rhodopsin" evidence="8">
    <location>
        <begin position="76"/>
        <end position="329"/>
    </location>
</feature>
<dbReference type="Pfam" id="PF20684">
    <property type="entry name" value="Fung_rhodopsin"/>
    <property type="match status" value="1"/>
</dbReference>
<keyword evidence="4 7" id="KW-0472">Membrane</keyword>
<keyword evidence="10" id="KW-1185">Reference proteome</keyword>
<feature type="transmembrane region" description="Helical" evidence="7">
    <location>
        <begin position="305"/>
        <end position="325"/>
    </location>
</feature>
<dbReference type="AlphaFoldDB" id="A0AAE0NVW5"/>
<comment type="subcellular location">
    <subcellularLocation>
        <location evidence="1">Membrane</location>
        <topology evidence="1">Multi-pass membrane protein</topology>
    </subcellularLocation>
</comment>
<comment type="caution">
    <text evidence="9">The sequence shown here is derived from an EMBL/GenBank/DDBJ whole genome shotgun (WGS) entry which is preliminary data.</text>
</comment>
<evidence type="ECO:0000256" key="3">
    <source>
        <dbReference type="ARBA" id="ARBA00022989"/>
    </source>
</evidence>
<dbReference type="Proteomes" id="UP001281003">
    <property type="component" value="Unassembled WGS sequence"/>
</dbReference>
<comment type="similarity">
    <text evidence="5">Belongs to the SAT4 family.</text>
</comment>
<dbReference type="InterPro" id="IPR049326">
    <property type="entry name" value="Rhodopsin_dom_fungi"/>
</dbReference>
<feature type="transmembrane region" description="Helical" evidence="7">
    <location>
        <begin position="61"/>
        <end position="80"/>
    </location>
</feature>
<dbReference type="EMBL" id="JAUTDP010000015">
    <property type="protein sequence ID" value="KAK3388564.1"/>
    <property type="molecule type" value="Genomic_DNA"/>
</dbReference>
<feature type="region of interest" description="Disordered" evidence="6">
    <location>
        <begin position="345"/>
        <end position="372"/>
    </location>
</feature>
<evidence type="ECO:0000256" key="1">
    <source>
        <dbReference type="ARBA" id="ARBA00004141"/>
    </source>
</evidence>
<sequence>MDFLVTLINRGVEHDNVAYAANATGNGAPAGPKYSATCYCGRRLAGLETGPIPDRGPAVSAGLWILVSFSTTFLAARIWLKMYRLKGLWWDDYILVLAWAMHTISCILAQVAISFFGLGHYPCDIPNPLVNIPRINMIGDHFGAMLSMFAVAASKTSWAVTLLRLFHRGNNPSSPGDQAHHHQYRVWIVWFVIVTICLVKGAQGILVWIPKCGSPAALGKPDMCVMIGPLNGFATFAGGMSGTYDILLAVVPWKTIWGTNLRKREKLALATTMSIGAVSAVSAFILAEKMKKITSENFTYDSGEIIVWSTAETATTIMAACIPVHRAFCRQLQKKLLAQYRTFNGKQRSAPPTGNNGSGGSTTLTGGSTTLTSGTFRSVIEKISQHRRNGSDGVKETGCLSLSSGGGGCHAPSDDNASDRAILPVHDIESRLQTGSDGTPSRNSGRILMTQEIKIEYHRHDEILDGTGVLDERERQALYGHELKEMGRQRIANAV</sequence>
<evidence type="ECO:0000256" key="4">
    <source>
        <dbReference type="ARBA" id="ARBA00023136"/>
    </source>
</evidence>
<evidence type="ECO:0000256" key="5">
    <source>
        <dbReference type="ARBA" id="ARBA00038359"/>
    </source>
</evidence>
<feature type="compositionally biased region" description="Low complexity" evidence="6">
    <location>
        <begin position="361"/>
        <end position="372"/>
    </location>
</feature>
<accession>A0AAE0NVW5</accession>
<proteinExistence type="inferred from homology"/>
<feature type="transmembrane region" description="Helical" evidence="7">
    <location>
        <begin position="92"/>
        <end position="121"/>
    </location>
</feature>
<feature type="transmembrane region" description="Helical" evidence="7">
    <location>
        <begin position="267"/>
        <end position="285"/>
    </location>
</feature>
<reference evidence="9" key="2">
    <citation type="submission" date="2023-07" db="EMBL/GenBank/DDBJ databases">
        <authorList>
            <consortium name="Lawrence Berkeley National Laboratory"/>
            <person name="Haridas S."/>
            <person name="Hensen N."/>
            <person name="Bonometti L."/>
            <person name="Westerberg I."/>
            <person name="Brannstrom I.O."/>
            <person name="Guillou S."/>
            <person name="Cros-Aarteil S."/>
            <person name="Calhoun S."/>
            <person name="Kuo A."/>
            <person name="Mondo S."/>
            <person name="Pangilinan J."/>
            <person name="Riley R."/>
            <person name="LaButti K."/>
            <person name="Andreopoulos B."/>
            <person name="Lipzen A."/>
            <person name="Chen C."/>
            <person name="Yanf M."/>
            <person name="Daum C."/>
            <person name="Ng V."/>
            <person name="Clum A."/>
            <person name="Steindorff A."/>
            <person name="Ohm R."/>
            <person name="Martin F."/>
            <person name="Silar P."/>
            <person name="Natvig D."/>
            <person name="Lalanne C."/>
            <person name="Gautier V."/>
            <person name="Ament-velasquez S.L."/>
            <person name="Kruys A."/>
            <person name="Hutchinson M.I."/>
            <person name="Powell A.J."/>
            <person name="Barry K."/>
            <person name="Miller A.N."/>
            <person name="Grigoriev I.V."/>
            <person name="Debuchy R."/>
            <person name="Gladieux P."/>
            <person name="Thoren M.H."/>
            <person name="Johannesson H."/>
        </authorList>
    </citation>
    <scope>NUCLEOTIDE SEQUENCE</scope>
    <source>
        <strain evidence="9">FGSC 1904</strain>
    </source>
</reference>
<keyword evidence="2 7" id="KW-0812">Transmembrane</keyword>
<feature type="transmembrane region" description="Helical" evidence="7">
    <location>
        <begin position="187"/>
        <end position="210"/>
    </location>
</feature>
<gene>
    <name evidence="9" type="ORF">B0T20DRAFT_364555</name>
</gene>
<dbReference type="GO" id="GO:0016020">
    <property type="term" value="C:membrane"/>
    <property type="evidence" value="ECO:0007669"/>
    <property type="project" value="UniProtKB-SubCell"/>
</dbReference>
<protein>
    <recommendedName>
        <fullName evidence="8">Rhodopsin domain-containing protein</fullName>
    </recommendedName>
</protein>
<name>A0AAE0NVW5_SORBR</name>
<dbReference type="PANTHER" id="PTHR33048:SF42">
    <property type="entry name" value="INTEGRAL MEMBRANE PROTEIN"/>
    <property type="match status" value="1"/>
</dbReference>
<evidence type="ECO:0000313" key="10">
    <source>
        <dbReference type="Proteomes" id="UP001281003"/>
    </source>
</evidence>
<evidence type="ECO:0000313" key="9">
    <source>
        <dbReference type="EMBL" id="KAK3388564.1"/>
    </source>
</evidence>
<dbReference type="InterPro" id="IPR052337">
    <property type="entry name" value="SAT4-like"/>
</dbReference>
<evidence type="ECO:0000256" key="2">
    <source>
        <dbReference type="ARBA" id="ARBA00022692"/>
    </source>
</evidence>
<evidence type="ECO:0000259" key="8">
    <source>
        <dbReference type="Pfam" id="PF20684"/>
    </source>
</evidence>
<organism evidence="9 10">
    <name type="scientific">Sordaria brevicollis</name>
    <dbReference type="NCBI Taxonomy" id="83679"/>
    <lineage>
        <taxon>Eukaryota</taxon>
        <taxon>Fungi</taxon>
        <taxon>Dikarya</taxon>
        <taxon>Ascomycota</taxon>
        <taxon>Pezizomycotina</taxon>
        <taxon>Sordariomycetes</taxon>
        <taxon>Sordariomycetidae</taxon>
        <taxon>Sordariales</taxon>
        <taxon>Sordariaceae</taxon>
        <taxon>Sordaria</taxon>
    </lineage>
</organism>
<reference evidence="9" key="1">
    <citation type="journal article" date="2023" name="Mol. Phylogenet. Evol.">
        <title>Genome-scale phylogeny and comparative genomics of the fungal order Sordariales.</title>
        <authorList>
            <person name="Hensen N."/>
            <person name="Bonometti L."/>
            <person name="Westerberg I."/>
            <person name="Brannstrom I.O."/>
            <person name="Guillou S."/>
            <person name="Cros-Aarteil S."/>
            <person name="Calhoun S."/>
            <person name="Haridas S."/>
            <person name="Kuo A."/>
            <person name="Mondo S."/>
            <person name="Pangilinan J."/>
            <person name="Riley R."/>
            <person name="LaButti K."/>
            <person name="Andreopoulos B."/>
            <person name="Lipzen A."/>
            <person name="Chen C."/>
            <person name="Yan M."/>
            <person name="Daum C."/>
            <person name="Ng V."/>
            <person name="Clum A."/>
            <person name="Steindorff A."/>
            <person name="Ohm R.A."/>
            <person name="Martin F."/>
            <person name="Silar P."/>
            <person name="Natvig D.O."/>
            <person name="Lalanne C."/>
            <person name="Gautier V."/>
            <person name="Ament-Velasquez S.L."/>
            <person name="Kruys A."/>
            <person name="Hutchinson M.I."/>
            <person name="Powell A.J."/>
            <person name="Barry K."/>
            <person name="Miller A.N."/>
            <person name="Grigoriev I.V."/>
            <person name="Debuchy R."/>
            <person name="Gladieux P."/>
            <person name="Hiltunen Thoren M."/>
            <person name="Johannesson H."/>
        </authorList>
    </citation>
    <scope>NUCLEOTIDE SEQUENCE</scope>
    <source>
        <strain evidence="9">FGSC 1904</strain>
    </source>
</reference>
<feature type="transmembrane region" description="Helical" evidence="7">
    <location>
        <begin position="141"/>
        <end position="166"/>
    </location>
</feature>
<dbReference type="PANTHER" id="PTHR33048">
    <property type="entry name" value="PTH11-LIKE INTEGRAL MEMBRANE PROTEIN (AFU_ORTHOLOGUE AFUA_5G11245)"/>
    <property type="match status" value="1"/>
</dbReference>
<evidence type="ECO:0000256" key="7">
    <source>
        <dbReference type="SAM" id="Phobius"/>
    </source>
</evidence>
<feature type="transmembrane region" description="Helical" evidence="7">
    <location>
        <begin position="230"/>
        <end position="255"/>
    </location>
</feature>
<evidence type="ECO:0000256" key="6">
    <source>
        <dbReference type="SAM" id="MobiDB-lite"/>
    </source>
</evidence>